<dbReference type="OrthoDB" id="9809450at2"/>
<dbReference type="FunFam" id="3.40.50.300:FF:000016">
    <property type="entry name" value="Oligopeptide ABC transporter ATP-binding component"/>
    <property type="match status" value="1"/>
</dbReference>
<evidence type="ECO:0000256" key="9">
    <source>
        <dbReference type="ARBA" id="ARBA00023136"/>
    </source>
</evidence>
<evidence type="ECO:0000256" key="3">
    <source>
        <dbReference type="ARBA" id="ARBA00022448"/>
    </source>
</evidence>
<dbReference type="CDD" id="cd03257">
    <property type="entry name" value="ABC_NikE_OppD_transporters"/>
    <property type="match status" value="1"/>
</dbReference>
<dbReference type="STRING" id="1121391.SAMN02745206_00701"/>
<comment type="similarity">
    <text evidence="2">Belongs to the ABC transporter superfamily.</text>
</comment>
<dbReference type="GO" id="GO:0015833">
    <property type="term" value="P:peptide transport"/>
    <property type="evidence" value="ECO:0007669"/>
    <property type="project" value="InterPro"/>
</dbReference>
<sequence length="329" mass="36390">MNGDLLHIQDLSVRFFTYQGVVRALEGVHLAVRRGEILGLVGETGCGKSVLARSILRLIADPPGRIMGGRILFKGRDMLTLPMKEMRRIRGNDISMIFQEPMTSLNPVFTVGNQMEEVVRLHQKVSRKAARRICVEMLEQVRMPDPESVLRKYPHELSGGMRQRVMIAMELSCRPDLLIADEPTTALDVTVQAQVLHILNELTRARGTSVLFITHDLGVVAHLCDRVAVMYAGKIVETAPVDALFRSPGHPYTRGLLAAVPSVDEDREVLASIPGVVPGLIDPPAGCRFHPRCPAARKECEHLEPAGVEVGKDHWVFCHAGRGKVKGER</sequence>
<evidence type="ECO:0000256" key="6">
    <source>
        <dbReference type="ARBA" id="ARBA00022741"/>
    </source>
</evidence>
<evidence type="ECO:0000313" key="11">
    <source>
        <dbReference type="EMBL" id="SHE70065.1"/>
    </source>
</evidence>
<gene>
    <name evidence="11" type="ORF">SAMN02745206_00701</name>
</gene>
<dbReference type="PROSITE" id="PS50893">
    <property type="entry name" value="ABC_TRANSPORTER_2"/>
    <property type="match status" value="1"/>
</dbReference>
<proteinExistence type="inferred from homology"/>
<dbReference type="PANTHER" id="PTHR43297:SF14">
    <property type="entry name" value="ATPASE AAA-TYPE CORE DOMAIN-CONTAINING PROTEIN"/>
    <property type="match status" value="1"/>
</dbReference>
<dbReference type="InterPro" id="IPR013563">
    <property type="entry name" value="Oligopep_ABC_C"/>
</dbReference>
<keyword evidence="3" id="KW-0813">Transport</keyword>
<dbReference type="InterPro" id="IPR003439">
    <property type="entry name" value="ABC_transporter-like_ATP-bd"/>
</dbReference>
<dbReference type="InterPro" id="IPR050388">
    <property type="entry name" value="ABC_Ni/Peptide_Import"/>
</dbReference>
<evidence type="ECO:0000259" key="10">
    <source>
        <dbReference type="PROSITE" id="PS50893"/>
    </source>
</evidence>
<keyword evidence="4" id="KW-1003">Cell membrane</keyword>
<accession>A0A1M4VMI6</accession>
<name>A0A1M4VMI6_9BACT</name>
<protein>
    <submittedName>
        <fullName evidence="11">Peptide/nickel transport system ATP-binding protein</fullName>
    </submittedName>
</protein>
<feature type="domain" description="ABC transporter" evidence="10">
    <location>
        <begin position="6"/>
        <end position="257"/>
    </location>
</feature>
<dbReference type="InterPro" id="IPR017871">
    <property type="entry name" value="ABC_transporter-like_CS"/>
</dbReference>
<evidence type="ECO:0000256" key="4">
    <source>
        <dbReference type="ARBA" id="ARBA00022475"/>
    </source>
</evidence>
<dbReference type="GO" id="GO:0005524">
    <property type="term" value="F:ATP binding"/>
    <property type="evidence" value="ECO:0007669"/>
    <property type="project" value="UniProtKB-KW"/>
</dbReference>
<dbReference type="Proteomes" id="UP000184076">
    <property type="component" value="Unassembled WGS sequence"/>
</dbReference>
<dbReference type="PANTHER" id="PTHR43297">
    <property type="entry name" value="OLIGOPEPTIDE TRANSPORT ATP-BINDING PROTEIN APPD"/>
    <property type="match status" value="1"/>
</dbReference>
<dbReference type="EMBL" id="FQVB01000006">
    <property type="protein sequence ID" value="SHE70065.1"/>
    <property type="molecule type" value="Genomic_DNA"/>
</dbReference>
<dbReference type="GO" id="GO:0016887">
    <property type="term" value="F:ATP hydrolysis activity"/>
    <property type="evidence" value="ECO:0007669"/>
    <property type="project" value="InterPro"/>
</dbReference>
<evidence type="ECO:0000256" key="8">
    <source>
        <dbReference type="ARBA" id="ARBA00022967"/>
    </source>
</evidence>
<keyword evidence="7 11" id="KW-0067">ATP-binding</keyword>
<dbReference type="PROSITE" id="PS00211">
    <property type="entry name" value="ABC_TRANSPORTER_1"/>
    <property type="match status" value="1"/>
</dbReference>
<evidence type="ECO:0000256" key="5">
    <source>
        <dbReference type="ARBA" id="ARBA00022519"/>
    </source>
</evidence>
<dbReference type="InterPro" id="IPR003593">
    <property type="entry name" value="AAA+_ATPase"/>
</dbReference>
<reference evidence="12" key="1">
    <citation type="submission" date="2016-11" db="EMBL/GenBank/DDBJ databases">
        <authorList>
            <person name="Varghese N."/>
            <person name="Submissions S."/>
        </authorList>
    </citation>
    <scope>NUCLEOTIDE SEQUENCE [LARGE SCALE GENOMIC DNA]</scope>
    <source>
        <strain evidence="12">DSM 9756</strain>
    </source>
</reference>
<dbReference type="NCBIfam" id="TIGR01727">
    <property type="entry name" value="oligo_HPY"/>
    <property type="match status" value="1"/>
</dbReference>
<evidence type="ECO:0000313" key="12">
    <source>
        <dbReference type="Proteomes" id="UP000184076"/>
    </source>
</evidence>
<evidence type="ECO:0000256" key="7">
    <source>
        <dbReference type="ARBA" id="ARBA00022840"/>
    </source>
</evidence>
<dbReference type="InterPro" id="IPR027417">
    <property type="entry name" value="P-loop_NTPase"/>
</dbReference>
<dbReference type="SMART" id="SM00382">
    <property type="entry name" value="AAA"/>
    <property type="match status" value="1"/>
</dbReference>
<keyword evidence="5" id="KW-0997">Cell inner membrane</keyword>
<dbReference type="RefSeq" id="WP_073036989.1">
    <property type="nucleotide sequence ID" value="NZ_FQVB01000006.1"/>
</dbReference>
<dbReference type="Gene3D" id="3.40.50.300">
    <property type="entry name" value="P-loop containing nucleotide triphosphate hydrolases"/>
    <property type="match status" value="1"/>
</dbReference>
<keyword evidence="12" id="KW-1185">Reference proteome</keyword>
<keyword evidence="6" id="KW-0547">Nucleotide-binding</keyword>
<dbReference type="AlphaFoldDB" id="A0A1M4VMI6"/>
<evidence type="ECO:0000256" key="1">
    <source>
        <dbReference type="ARBA" id="ARBA00004417"/>
    </source>
</evidence>
<dbReference type="Pfam" id="PF08352">
    <property type="entry name" value="oligo_HPY"/>
    <property type="match status" value="1"/>
</dbReference>
<comment type="subcellular location">
    <subcellularLocation>
        <location evidence="1">Cell inner membrane</location>
        <topology evidence="1">Peripheral membrane protein</topology>
    </subcellularLocation>
</comment>
<keyword evidence="9" id="KW-0472">Membrane</keyword>
<evidence type="ECO:0000256" key="2">
    <source>
        <dbReference type="ARBA" id="ARBA00005417"/>
    </source>
</evidence>
<dbReference type="SUPFAM" id="SSF52540">
    <property type="entry name" value="P-loop containing nucleoside triphosphate hydrolases"/>
    <property type="match status" value="1"/>
</dbReference>
<dbReference type="GO" id="GO:0005886">
    <property type="term" value="C:plasma membrane"/>
    <property type="evidence" value="ECO:0007669"/>
    <property type="project" value="UniProtKB-SubCell"/>
</dbReference>
<keyword evidence="8" id="KW-1278">Translocase</keyword>
<dbReference type="Pfam" id="PF00005">
    <property type="entry name" value="ABC_tran"/>
    <property type="match status" value="1"/>
</dbReference>
<organism evidence="11 12">
    <name type="scientific">Desulfacinum infernum DSM 9756</name>
    <dbReference type="NCBI Taxonomy" id="1121391"/>
    <lineage>
        <taxon>Bacteria</taxon>
        <taxon>Pseudomonadati</taxon>
        <taxon>Thermodesulfobacteriota</taxon>
        <taxon>Syntrophobacteria</taxon>
        <taxon>Syntrophobacterales</taxon>
        <taxon>Syntrophobacteraceae</taxon>
        <taxon>Desulfacinum</taxon>
    </lineage>
</organism>